<name>A0A7S3L4U3_9STRA</name>
<feature type="region of interest" description="Disordered" evidence="6">
    <location>
        <begin position="85"/>
        <end position="117"/>
    </location>
</feature>
<dbReference type="Pfam" id="PF00313">
    <property type="entry name" value="CSD"/>
    <property type="match status" value="1"/>
</dbReference>
<evidence type="ECO:0000259" key="7">
    <source>
        <dbReference type="PROSITE" id="PS51857"/>
    </source>
</evidence>
<dbReference type="GO" id="GO:0005737">
    <property type="term" value="C:cytoplasm"/>
    <property type="evidence" value="ECO:0007669"/>
    <property type="project" value="UniProtKB-SubCell"/>
</dbReference>
<dbReference type="SUPFAM" id="SSF50249">
    <property type="entry name" value="Nucleic acid-binding proteins"/>
    <property type="match status" value="3"/>
</dbReference>
<accession>A0A7S3L4U3</accession>
<sequence>MEEHAKNNNNDNDTREVVEEEEPLKHHRARKKSARQRRHEWLQKKKPSSSATIRDISTNNSSAASSMFLEESSAEYILGWQADPHLQQQQQQQQQLPQLSSSSLGYQDARQNDEDDEQEVVQLFIAADQDESLLEHLQQQSPSSSSSTHAEVVWDETTVVVQTSPGDTATIVTKPTKSTDAPPPTMPSLSSIHNRRRQPQTSRGGGGGGGGRNNNPPRTSNFPLEQGVICTLKESFGFIHCADRLEEIFFHYSSVVTPHPDELRIDDEVEFRVGSSARDPDKLAAYEVKRLSPDQKIEWEKEEGEPGQRYQGIVEKGVREDRRNPTPVPGNIRILVPKTEEKGAAGAETADGETEKVVMSATEGPVVRFSLNDYINEDSSSDPTWNRAASLRKGSSNGPRPLAKGDLIECRMFRDRRTKELWAREIRLLLSEKDRARAEAEKEMLSNATLEHGVITSLKGEYGFLKSNKRREEVFFHYSNIHLDEDGENDKEGKEDLVLKEGQDMQFLVVTEGAEGQKDKAGPLSTQKRVSARRVKMQPRGSVQFHETIAQGVVGRLVIPPQPVDSTHSLESHGRIHLLEPITTLDSDGNAKPVDEVFLSAKDSPGGSFSFHGGASVGMWVQEGDKILFDLVKDFVDGSCHAKPTRYLTPNETPLELLEGCMEYPDLTLSSEEDAAVRLIDLAMPMRADGVVNAVRETYGFLHYSERPVDVHFKLFQVLPENIQIDLRRNMGYPNPEKPLRLQVGAEASFDLSVHGTIHAGPPVSGGRSRKNTDRENLKAQRILFLPKGSVKMSVTLETNVEALVTKEDAKQAYSGTVELENPVHPMTLEQRHPFVAKAVESFLASNQTTPLVFHDVQTLKEDETYIEMIELKAKGKISWSYLPMPGETEHEGRLVLKKVDSDTPVENGADETYTSSNNGDEEDSSSPKKLKKKPKDRITKLIHFDKGCLSQELKKDAPPAVGDKVRFDVIQSRKTGVISVANMTMVTRHTPEIVESSDEALGFVTEIVPKRKFGFISVEDENASKRELLFFHLKSVESKEGGKDSSPIRKGDEVKFNIGKEKNGKRIALNVTVLPKGTVPTKADKNACEGFVLLEPSHTTIKNVPLRHASSNTSNASSASQNSRWENVVEKEVSTEPFAGQGCILLVSDPMGMFSYGPKENGDSSHGDKKASSGGGDNGKDDLLHLHYKNGALAFHGNGSSGVNDEKSQPKRGDLVSFVKGKSGKGAARDIRVVKRGAAALLRGILEDIQIADDSESESGKGGTAKFIAATPGKESFDVDLSRVVSCDISVLKDKESVEAVLHEGKLFGISRTADLYLDSKLGASHKQRPKLNLTVKKDRGGTIIAQSMMAKGPDGTKGFASGWTTRTSRFS</sequence>
<evidence type="ECO:0000256" key="5">
    <source>
        <dbReference type="ARBA" id="ARBA00044751"/>
    </source>
</evidence>
<evidence type="ECO:0000256" key="3">
    <source>
        <dbReference type="ARBA" id="ARBA00022737"/>
    </source>
</evidence>
<evidence type="ECO:0000256" key="2">
    <source>
        <dbReference type="ARBA" id="ARBA00022490"/>
    </source>
</evidence>
<feature type="compositionally biased region" description="Low complexity" evidence="6">
    <location>
        <begin position="86"/>
        <end position="104"/>
    </location>
</feature>
<keyword evidence="2" id="KW-0963">Cytoplasm</keyword>
<feature type="domain" description="CSD" evidence="7">
    <location>
        <begin position="1000"/>
        <end position="1074"/>
    </location>
</feature>
<feature type="compositionally biased region" description="Basic and acidic residues" evidence="6">
    <location>
        <begin position="1161"/>
        <end position="1172"/>
    </location>
</feature>
<evidence type="ECO:0000256" key="6">
    <source>
        <dbReference type="SAM" id="MobiDB-lite"/>
    </source>
</evidence>
<evidence type="ECO:0000256" key="4">
    <source>
        <dbReference type="ARBA" id="ARBA00022884"/>
    </source>
</evidence>
<dbReference type="PROSITE" id="PS00352">
    <property type="entry name" value="CSD_1"/>
    <property type="match status" value="2"/>
</dbReference>
<proteinExistence type="inferred from homology"/>
<feature type="compositionally biased region" description="Polar residues" evidence="6">
    <location>
        <begin position="48"/>
        <end position="65"/>
    </location>
</feature>
<feature type="region of interest" description="Disordered" evidence="6">
    <location>
        <begin position="165"/>
        <end position="222"/>
    </location>
</feature>
<keyword evidence="3" id="KW-0677">Repeat</keyword>
<comment type="subcellular location">
    <subcellularLocation>
        <location evidence="1">Cytoplasm</location>
    </subcellularLocation>
</comment>
<feature type="region of interest" description="Disordered" evidence="6">
    <location>
        <begin position="1106"/>
        <end position="1129"/>
    </location>
</feature>
<reference evidence="8" key="1">
    <citation type="submission" date="2021-01" db="EMBL/GenBank/DDBJ databases">
        <authorList>
            <person name="Corre E."/>
            <person name="Pelletier E."/>
            <person name="Niang G."/>
            <person name="Scheremetjew M."/>
            <person name="Finn R."/>
            <person name="Kale V."/>
            <person name="Holt S."/>
            <person name="Cochrane G."/>
            <person name="Meng A."/>
            <person name="Brown T."/>
            <person name="Cohen L."/>
        </authorList>
    </citation>
    <scope>NUCLEOTIDE SEQUENCE</scope>
    <source>
        <strain evidence="8">CCMP127</strain>
    </source>
</reference>
<dbReference type="CDD" id="cd04458">
    <property type="entry name" value="CSP_CDS"/>
    <property type="match status" value="1"/>
</dbReference>
<feature type="region of interest" description="Disordered" evidence="6">
    <location>
        <begin position="1"/>
        <end position="66"/>
    </location>
</feature>
<dbReference type="PROSITE" id="PS51857">
    <property type="entry name" value="CSD_2"/>
    <property type="match status" value="2"/>
</dbReference>
<organism evidence="8">
    <name type="scientific">Amphora coffeiformis</name>
    <dbReference type="NCBI Taxonomy" id="265554"/>
    <lineage>
        <taxon>Eukaryota</taxon>
        <taxon>Sar</taxon>
        <taxon>Stramenopiles</taxon>
        <taxon>Ochrophyta</taxon>
        <taxon>Bacillariophyta</taxon>
        <taxon>Bacillariophyceae</taxon>
        <taxon>Bacillariophycidae</taxon>
        <taxon>Thalassiophysales</taxon>
        <taxon>Catenulaceae</taxon>
        <taxon>Amphora</taxon>
    </lineage>
</organism>
<feature type="region of interest" description="Disordered" evidence="6">
    <location>
        <begin position="1156"/>
        <end position="1183"/>
    </location>
</feature>
<dbReference type="PANTHER" id="PTHR12913:SF1">
    <property type="entry name" value="COLD SHOCK DOMAIN-CONTAINING PROTEIN E1"/>
    <property type="match status" value="1"/>
</dbReference>
<feature type="compositionally biased region" description="Polar residues" evidence="6">
    <location>
        <begin position="165"/>
        <end position="179"/>
    </location>
</feature>
<dbReference type="InterPro" id="IPR002059">
    <property type="entry name" value="CSP_DNA-bd"/>
</dbReference>
<dbReference type="InterPro" id="IPR011129">
    <property type="entry name" value="CSD"/>
</dbReference>
<gene>
    <name evidence="8" type="ORF">ACOF00016_LOCUS4829</name>
</gene>
<dbReference type="InterPro" id="IPR019844">
    <property type="entry name" value="CSD_CS"/>
</dbReference>
<feature type="compositionally biased region" description="Low complexity" evidence="6">
    <location>
        <begin position="1110"/>
        <end position="1124"/>
    </location>
</feature>
<feature type="compositionally biased region" description="Basic residues" evidence="6">
    <location>
        <begin position="25"/>
        <end position="38"/>
    </location>
</feature>
<feature type="compositionally biased region" description="Basic and acidic residues" evidence="6">
    <location>
        <begin position="1"/>
        <end position="17"/>
    </location>
</feature>
<dbReference type="PANTHER" id="PTHR12913">
    <property type="entry name" value="UNR PROTEIN N-RAS UPSTREAM GENE PROTEIN"/>
    <property type="match status" value="1"/>
</dbReference>
<dbReference type="InterPro" id="IPR012340">
    <property type="entry name" value="NA-bd_OB-fold"/>
</dbReference>
<feature type="region of interest" description="Disordered" evidence="6">
    <location>
        <begin position="900"/>
        <end position="936"/>
    </location>
</feature>
<comment type="similarity">
    <text evidence="5">Belongs to the UNR family.</text>
</comment>
<dbReference type="EMBL" id="HBIM01005677">
    <property type="protein sequence ID" value="CAE0407002.1"/>
    <property type="molecule type" value="Transcribed_RNA"/>
</dbReference>
<evidence type="ECO:0000313" key="8">
    <source>
        <dbReference type="EMBL" id="CAE0407002.1"/>
    </source>
</evidence>
<feature type="compositionally biased region" description="Gly residues" evidence="6">
    <location>
        <begin position="203"/>
        <end position="212"/>
    </location>
</feature>
<feature type="domain" description="CSD" evidence="7">
    <location>
        <begin position="224"/>
        <end position="290"/>
    </location>
</feature>
<dbReference type="Gene3D" id="2.40.50.140">
    <property type="entry name" value="Nucleic acid-binding proteins"/>
    <property type="match status" value="4"/>
</dbReference>
<evidence type="ECO:0000256" key="1">
    <source>
        <dbReference type="ARBA" id="ARBA00004496"/>
    </source>
</evidence>
<feature type="region of interest" description="Disordered" evidence="6">
    <location>
        <begin position="378"/>
        <end position="400"/>
    </location>
</feature>
<protein>
    <recommendedName>
        <fullName evidence="7">CSD domain-containing protein</fullName>
    </recommendedName>
</protein>
<dbReference type="GO" id="GO:0003723">
    <property type="term" value="F:RNA binding"/>
    <property type="evidence" value="ECO:0007669"/>
    <property type="project" value="UniProtKB-KW"/>
</dbReference>
<keyword evidence="4" id="KW-0694">RNA-binding</keyword>
<dbReference type="SMART" id="SM00357">
    <property type="entry name" value="CSP"/>
    <property type="match status" value="2"/>
</dbReference>